<keyword evidence="2" id="KW-1185">Reference proteome</keyword>
<reference evidence="1" key="2">
    <citation type="journal article" date="2022" name="New Phytol.">
        <title>Evolutionary transition to the ectomycorrhizal habit in the genomes of a hyperdiverse lineage of mushroom-forming fungi.</title>
        <authorList>
            <person name="Looney B."/>
            <person name="Miyauchi S."/>
            <person name="Morin E."/>
            <person name="Drula E."/>
            <person name="Courty P.E."/>
            <person name="Kohler A."/>
            <person name="Kuo A."/>
            <person name="LaButti K."/>
            <person name="Pangilinan J."/>
            <person name="Lipzen A."/>
            <person name="Riley R."/>
            <person name="Andreopoulos W."/>
            <person name="He G."/>
            <person name="Johnson J."/>
            <person name="Nolan M."/>
            <person name="Tritt A."/>
            <person name="Barry K.W."/>
            <person name="Grigoriev I.V."/>
            <person name="Nagy L.G."/>
            <person name="Hibbett D."/>
            <person name="Henrissat B."/>
            <person name="Matheny P.B."/>
            <person name="Labbe J."/>
            <person name="Martin F.M."/>
        </authorList>
    </citation>
    <scope>NUCLEOTIDE SEQUENCE</scope>
    <source>
        <strain evidence="1">HHB10654</strain>
    </source>
</reference>
<sequence length="153" mass="16261">MAALPSRTPAAMAPSSFSPATGSARNVQLPQLAQQKGLPDLLSVHGGQRRLYQRACAGRPHRSLLRSFLAPNDAAAPRPDPYAPLTSAPSRSQIGRSPVLSPFAHNVRSPFAAVLEVKWAVKVKVKSTTARSARRKAVRCEAGVAMTTTAIPM</sequence>
<evidence type="ECO:0000313" key="2">
    <source>
        <dbReference type="Proteomes" id="UP000814140"/>
    </source>
</evidence>
<gene>
    <name evidence="1" type="ORF">BV25DRAFT_1922245</name>
</gene>
<reference evidence="1" key="1">
    <citation type="submission" date="2021-03" db="EMBL/GenBank/DDBJ databases">
        <authorList>
            <consortium name="DOE Joint Genome Institute"/>
            <person name="Ahrendt S."/>
            <person name="Looney B.P."/>
            <person name="Miyauchi S."/>
            <person name="Morin E."/>
            <person name="Drula E."/>
            <person name="Courty P.E."/>
            <person name="Chicoki N."/>
            <person name="Fauchery L."/>
            <person name="Kohler A."/>
            <person name="Kuo A."/>
            <person name="Labutti K."/>
            <person name="Pangilinan J."/>
            <person name="Lipzen A."/>
            <person name="Riley R."/>
            <person name="Andreopoulos W."/>
            <person name="He G."/>
            <person name="Johnson J."/>
            <person name="Barry K.W."/>
            <person name="Grigoriev I.V."/>
            <person name="Nagy L."/>
            <person name="Hibbett D."/>
            <person name="Henrissat B."/>
            <person name="Matheny P.B."/>
            <person name="Labbe J."/>
            <person name="Martin F."/>
        </authorList>
    </citation>
    <scope>NUCLEOTIDE SEQUENCE</scope>
    <source>
        <strain evidence="1">HHB10654</strain>
    </source>
</reference>
<protein>
    <submittedName>
        <fullName evidence="1">Uncharacterized protein</fullName>
    </submittedName>
</protein>
<proteinExistence type="predicted"/>
<evidence type="ECO:0000313" key="1">
    <source>
        <dbReference type="EMBL" id="KAI0054931.1"/>
    </source>
</evidence>
<dbReference type="EMBL" id="MU277328">
    <property type="protein sequence ID" value="KAI0054931.1"/>
    <property type="molecule type" value="Genomic_DNA"/>
</dbReference>
<name>A0ACB8SGM0_9AGAM</name>
<dbReference type="Proteomes" id="UP000814140">
    <property type="component" value="Unassembled WGS sequence"/>
</dbReference>
<accession>A0ACB8SGM0</accession>
<comment type="caution">
    <text evidence="1">The sequence shown here is derived from an EMBL/GenBank/DDBJ whole genome shotgun (WGS) entry which is preliminary data.</text>
</comment>
<organism evidence="1 2">
    <name type="scientific">Artomyces pyxidatus</name>
    <dbReference type="NCBI Taxonomy" id="48021"/>
    <lineage>
        <taxon>Eukaryota</taxon>
        <taxon>Fungi</taxon>
        <taxon>Dikarya</taxon>
        <taxon>Basidiomycota</taxon>
        <taxon>Agaricomycotina</taxon>
        <taxon>Agaricomycetes</taxon>
        <taxon>Russulales</taxon>
        <taxon>Auriscalpiaceae</taxon>
        <taxon>Artomyces</taxon>
    </lineage>
</organism>